<protein>
    <submittedName>
        <fullName evidence="1">Uncharacterized protein</fullName>
    </submittedName>
</protein>
<proteinExistence type="predicted"/>
<accession>A0ACC0B1A6</accession>
<reference evidence="2" key="1">
    <citation type="journal article" date="2023" name="Nat. Plants">
        <title>Single-cell RNA sequencing provides a high-resolution roadmap for understanding the multicellular compartmentation of specialized metabolism.</title>
        <authorList>
            <person name="Sun S."/>
            <person name="Shen X."/>
            <person name="Li Y."/>
            <person name="Li Y."/>
            <person name="Wang S."/>
            <person name="Li R."/>
            <person name="Zhang H."/>
            <person name="Shen G."/>
            <person name="Guo B."/>
            <person name="Wei J."/>
            <person name="Xu J."/>
            <person name="St-Pierre B."/>
            <person name="Chen S."/>
            <person name="Sun C."/>
        </authorList>
    </citation>
    <scope>NUCLEOTIDE SEQUENCE [LARGE SCALE GENOMIC DNA]</scope>
</reference>
<organism evidence="1 2">
    <name type="scientific">Catharanthus roseus</name>
    <name type="common">Madagascar periwinkle</name>
    <name type="synonym">Vinca rosea</name>
    <dbReference type="NCBI Taxonomy" id="4058"/>
    <lineage>
        <taxon>Eukaryota</taxon>
        <taxon>Viridiplantae</taxon>
        <taxon>Streptophyta</taxon>
        <taxon>Embryophyta</taxon>
        <taxon>Tracheophyta</taxon>
        <taxon>Spermatophyta</taxon>
        <taxon>Magnoliopsida</taxon>
        <taxon>eudicotyledons</taxon>
        <taxon>Gunneridae</taxon>
        <taxon>Pentapetalae</taxon>
        <taxon>asterids</taxon>
        <taxon>lamiids</taxon>
        <taxon>Gentianales</taxon>
        <taxon>Apocynaceae</taxon>
        <taxon>Rauvolfioideae</taxon>
        <taxon>Vinceae</taxon>
        <taxon>Catharanthinae</taxon>
        <taxon>Catharanthus</taxon>
    </lineage>
</organism>
<dbReference type="Proteomes" id="UP001060085">
    <property type="component" value="Linkage Group LG04"/>
</dbReference>
<dbReference type="EMBL" id="CM044704">
    <property type="protein sequence ID" value="KAI5666413.1"/>
    <property type="molecule type" value="Genomic_DNA"/>
</dbReference>
<name>A0ACC0B1A6_CATRO</name>
<keyword evidence="2" id="KW-1185">Reference proteome</keyword>
<evidence type="ECO:0000313" key="2">
    <source>
        <dbReference type="Proteomes" id="UP001060085"/>
    </source>
</evidence>
<gene>
    <name evidence="1" type="ORF">M9H77_16266</name>
</gene>
<comment type="caution">
    <text evidence="1">The sequence shown here is derived from an EMBL/GenBank/DDBJ whole genome shotgun (WGS) entry which is preliminary data.</text>
</comment>
<sequence>MTAIDDAFDSDFEEPRSIALAKAKKKRKVIGLDDLLADYYEEKSKLLERESKKKAKKPCASDEEKDEDVREVAFAEFVDECQEKMGQMSGDDEVYRWGLDVFGNQKTMPLVGFPDVGSCKLLQSFKGHETSSLVQVEIEKEETFLQGLLTHGWLLKLVYVSGKLEESIATWTFNLMLYSSREDLRTSACNFWCAVLQADQSRMVINWLPTYSEFKRALEIYGFQLDMHTNMPSDVEMDHTDSNSPGPPQNIRHWMKFVAVSCAQRRDTQLIFSIPEMEDLIVVIISLFLDRRLLGLSMMLHECVLATINSFIDDHWHESCSKLAKSLAFRLPTDVNSLRILESISGVDARSKNLRSAVAFQFLVSCFDEKVVDAEDMLRLLMAINVKDKDCDLFKMYRNLNLAENWLSFDPKLKDKAVIREMWGVCLRNCSCLISSTDMRPFASKVRSKASYLLQGTCTKYSNTS</sequence>
<evidence type="ECO:0000313" key="1">
    <source>
        <dbReference type="EMBL" id="KAI5666413.1"/>
    </source>
</evidence>